<dbReference type="CDD" id="cd04277">
    <property type="entry name" value="ZnMc_serralysin_like"/>
    <property type="match status" value="1"/>
</dbReference>
<organism evidence="5 6">
    <name type="scientific">Sulfitobacter aestuariivivens</name>
    <dbReference type="NCBI Taxonomy" id="2766981"/>
    <lineage>
        <taxon>Bacteria</taxon>
        <taxon>Pseudomonadati</taxon>
        <taxon>Pseudomonadota</taxon>
        <taxon>Alphaproteobacteria</taxon>
        <taxon>Rhodobacterales</taxon>
        <taxon>Roseobacteraceae</taxon>
        <taxon>Sulfitobacter</taxon>
    </lineage>
</organism>
<dbReference type="SMART" id="SM00235">
    <property type="entry name" value="ZnMc"/>
    <property type="match status" value="1"/>
</dbReference>
<keyword evidence="6" id="KW-1185">Reference proteome</keyword>
<dbReference type="PANTHER" id="PTHR38340">
    <property type="entry name" value="S-LAYER PROTEIN"/>
    <property type="match status" value="1"/>
</dbReference>
<dbReference type="RefSeq" id="WP_191076148.1">
    <property type="nucleotide sequence ID" value="NZ_JACTAG010000002.1"/>
</dbReference>
<proteinExistence type="inferred from homology"/>
<dbReference type="InterPro" id="IPR034033">
    <property type="entry name" value="Serralysin-like"/>
</dbReference>
<dbReference type="GO" id="GO:0005615">
    <property type="term" value="C:extracellular space"/>
    <property type="evidence" value="ECO:0007669"/>
    <property type="project" value="InterPro"/>
</dbReference>
<dbReference type="Gene3D" id="2.150.10.10">
    <property type="entry name" value="Serralysin-like metalloprotease, C-terminal"/>
    <property type="match status" value="4"/>
</dbReference>
<evidence type="ECO:0000256" key="2">
    <source>
        <dbReference type="ARBA" id="ARBA00009490"/>
    </source>
</evidence>
<dbReference type="GO" id="GO:0008270">
    <property type="term" value="F:zinc ion binding"/>
    <property type="evidence" value="ECO:0007669"/>
    <property type="project" value="InterPro"/>
</dbReference>
<dbReference type="InterPro" id="IPR024079">
    <property type="entry name" value="MetalloPept_cat_dom_sf"/>
</dbReference>
<evidence type="ECO:0000313" key="6">
    <source>
        <dbReference type="Proteomes" id="UP000635142"/>
    </source>
</evidence>
<dbReference type="SUPFAM" id="SSF89260">
    <property type="entry name" value="Collagen-binding domain"/>
    <property type="match status" value="1"/>
</dbReference>
<gene>
    <name evidence="5" type="ORF">H9Q16_14570</name>
</gene>
<dbReference type="GO" id="GO:0008237">
    <property type="term" value="F:metallopeptidase activity"/>
    <property type="evidence" value="ECO:0007669"/>
    <property type="project" value="InterPro"/>
</dbReference>
<dbReference type="Proteomes" id="UP000635142">
    <property type="component" value="Unassembled WGS sequence"/>
</dbReference>
<comment type="subcellular location">
    <subcellularLocation>
        <location evidence="1">Secreted</location>
    </subcellularLocation>
</comment>
<dbReference type="PRINTS" id="PR00313">
    <property type="entry name" value="CABNDNGRPT"/>
</dbReference>
<accession>A0A927HHD6</accession>
<comment type="caution">
    <text evidence="5">The sequence shown here is derived from an EMBL/GenBank/DDBJ whole genome shotgun (WGS) entry which is preliminary data.</text>
</comment>
<dbReference type="EMBL" id="JACTAG010000002">
    <property type="protein sequence ID" value="MBD3665155.1"/>
    <property type="molecule type" value="Genomic_DNA"/>
</dbReference>
<feature type="domain" description="Peptidase metallopeptidase" evidence="4">
    <location>
        <begin position="204"/>
        <end position="354"/>
    </location>
</feature>
<reference evidence="5" key="1">
    <citation type="submission" date="2020-08" db="EMBL/GenBank/DDBJ databases">
        <title>Sulfitobacter aestuariivivens sp. nov., isolated from a tidal flat.</title>
        <authorList>
            <person name="Park S."/>
            <person name="Yoon J.-H."/>
        </authorList>
    </citation>
    <scope>NUCLEOTIDE SEQUENCE</scope>
    <source>
        <strain evidence="5">TSTF-M16</strain>
    </source>
</reference>
<dbReference type="PANTHER" id="PTHR38340:SF1">
    <property type="entry name" value="S-LAYER PROTEIN"/>
    <property type="match status" value="1"/>
</dbReference>
<dbReference type="InterPro" id="IPR007280">
    <property type="entry name" value="Peptidase_C_arc/bac"/>
</dbReference>
<sequence length="793" mass="81153">MSALFSHDRILPGSEHASGCGCDACIEARKEDGLVGQGGLEGSDGSDGIGFSIGQTPGSASSISLGDTIFGNIYTETEQDWYGIQLTAGQTITVALTGTTLPDPLLAIYNSFGTFVAANDDGGSGLNSLLTFTAGSSGTYYISAGAYDYPSADSNVGNYSLSVTGGGSNPASGTPPLNNWIDSPNFSSPALDSISWDTRLDSTNVTVFFAPAGYTIDGITAEGWNAYEVGQIQRAFDLIEAVTNLSFNVVNTAANADMQFLLDLNEFDSLGYFNPPGTTYGGVGVFGGDDWDRFAGGDLSLGGYGFVTVVHEVLHGLGMAHPHDGGGSSSIMPGVTSNFDDYGDFNLNQGIYTAMTYNSGYHTGGPGTAPTGTVGVNYGFEAGPMALDIGVLQALYGANTTHNNTATNYFLPTGAGVGTYWSAIWDTGGLDAIRHTGAGAARIDLRAATLQMEEGGGGYISGVNGVAGGYTIANGVVIEQAFGNNASDYLVGNAANNRLVGYGGFDTIFGGAGNDLIEGGNGADRLLGQAGNDQILGGFGADNIEGGDGNDTINSGQNADRVFGGNGADLILGGGSTGFTVDGLFGQAGNDRIYGQAGFDLLDGGIGNDFLDGGHQADNLYGGNGDDTMVGDLGFDRLFGGFGNDIGYGGDGTDALFGMGGNDRLYGQGDNDRIFGGTGNDLMFGHAGNDTLWGGAGFDTMNGGSGNDILEGNFNADTFVFTNNHGNDTITDFAATNTFERLDFSGLSSINNLFQALSAATQVGANTVINTGTSSITLNGVNRSDLDASDFIF</sequence>
<name>A0A927HHD6_9RHOB</name>
<dbReference type="Pfam" id="PF00353">
    <property type="entry name" value="HemolysinCabind"/>
    <property type="match status" value="5"/>
</dbReference>
<evidence type="ECO:0000313" key="5">
    <source>
        <dbReference type="EMBL" id="MBD3665155.1"/>
    </source>
</evidence>
<dbReference type="InterPro" id="IPR050557">
    <property type="entry name" value="RTX_toxin/Mannuronan_C5-epim"/>
</dbReference>
<keyword evidence="3" id="KW-0964">Secreted</keyword>
<dbReference type="InterPro" id="IPR011049">
    <property type="entry name" value="Serralysin-like_metalloprot_C"/>
</dbReference>
<dbReference type="InterPro" id="IPR018511">
    <property type="entry name" value="Hemolysin-typ_Ca-bd_CS"/>
</dbReference>
<dbReference type="SUPFAM" id="SSF55486">
    <property type="entry name" value="Metalloproteases ('zincins'), catalytic domain"/>
    <property type="match status" value="1"/>
</dbReference>
<protein>
    <submittedName>
        <fullName evidence="5">Pre-peptidase C-terminal domain-containing protein</fullName>
    </submittedName>
</protein>
<comment type="similarity">
    <text evidence="2">Belongs to the peptidase M10B family.</text>
</comment>
<dbReference type="PROSITE" id="PS00330">
    <property type="entry name" value="HEMOLYSIN_CALCIUM"/>
    <property type="match status" value="2"/>
</dbReference>
<dbReference type="GO" id="GO:0006508">
    <property type="term" value="P:proteolysis"/>
    <property type="evidence" value="ECO:0007669"/>
    <property type="project" value="InterPro"/>
</dbReference>
<evidence type="ECO:0000259" key="4">
    <source>
        <dbReference type="SMART" id="SM00235"/>
    </source>
</evidence>
<dbReference type="Gene3D" id="2.60.120.380">
    <property type="match status" value="1"/>
</dbReference>
<dbReference type="Gene3D" id="3.40.390.10">
    <property type="entry name" value="Collagenase (Catalytic Domain)"/>
    <property type="match status" value="1"/>
</dbReference>
<evidence type="ECO:0000256" key="1">
    <source>
        <dbReference type="ARBA" id="ARBA00004613"/>
    </source>
</evidence>
<dbReference type="SUPFAM" id="SSF51120">
    <property type="entry name" value="beta-Roll"/>
    <property type="match status" value="4"/>
</dbReference>
<evidence type="ECO:0000256" key="3">
    <source>
        <dbReference type="ARBA" id="ARBA00022525"/>
    </source>
</evidence>
<dbReference type="InterPro" id="IPR001343">
    <property type="entry name" value="Hemolysn_Ca-bd"/>
</dbReference>
<dbReference type="AlphaFoldDB" id="A0A927HHD6"/>
<dbReference type="GO" id="GO:0005509">
    <property type="term" value="F:calcium ion binding"/>
    <property type="evidence" value="ECO:0007669"/>
    <property type="project" value="InterPro"/>
</dbReference>
<dbReference type="InterPro" id="IPR006026">
    <property type="entry name" value="Peptidase_Metallo"/>
</dbReference>
<dbReference type="Pfam" id="PF04151">
    <property type="entry name" value="PPC"/>
    <property type="match status" value="1"/>
</dbReference>